<evidence type="ECO:0000313" key="4">
    <source>
        <dbReference type="EMBL" id="TLS39246.1"/>
    </source>
</evidence>
<dbReference type="RefSeq" id="WP_138122902.1">
    <property type="nucleotide sequence ID" value="NZ_SWLG01000001.1"/>
</dbReference>
<dbReference type="PANTHER" id="PTHR21666">
    <property type="entry name" value="PEPTIDASE-RELATED"/>
    <property type="match status" value="1"/>
</dbReference>
<dbReference type="Gene3D" id="2.70.70.10">
    <property type="entry name" value="Glucose Permease (Domain IIA)"/>
    <property type="match status" value="1"/>
</dbReference>
<gene>
    <name evidence="4" type="ORF">FCL54_02770</name>
</gene>
<accession>A0A5R9FAL9</accession>
<dbReference type="InterPro" id="IPR011055">
    <property type="entry name" value="Dup_hybrid_motif"/>
</dbReference>
<name>A0A5R9FAL9_9BACL</name>
<feature type="compositionally biased region" description="Basic and acidic residues" evidence="1">
    <location>
        <begin position="1"/>
        <end position="11"/>
    </location>
</feature>
<keyword evidence="2" id="KW-0812">Transmembrane</keyword>
<dbReference type="SUPFAM" id="SSF51261">
    <property type="entry name" value="Duplicated hybrid motif"/>
    <property type="match status" value="1"/>
</dbReference>
<dbReference type="CDD" id="cd12797">
    <property type="entry name" value="M23_peptidase"/>
    <property type="match status" value="1"/>
</dbReference>
<dbReference type="Proteomes" id="UP000308230">
    <property type="component" value="Unassembled WGS sequence"/>
</dbReference>
<feature type="compositionally biased region" description="Polar residues" evidence="1">
    <location>
        <begin position="21"/>
        <end position="37"/>
    </location>
</feature>
<keyword evidence="2" id="KW-0472">Membrane</keyword>
<evidence type="ECO:0000256" key="2">
    <source>
        <dbReference type="SAM" id="Phobius"/>
    </source>
</evidence>
<dbReference type="AlphaFoldDB" id="A0A5R9FAL9"/>
<evidence type="ECO:0000313" key="5">
    <source>
        <dbReference type="Proteomes" id="UP000308230"/>
    </source>
</evidence>
<proteinExistence type="predicted"/>
<evidence type="ECO:0000259" key="3">
    <source>
        <dbReference type="Pfam" id="PF01551"/>
    </source>
</evidence>
<dbReference type="EMBL" id="SWLG01000001">
    <property type="protein sequence ID" value="TLS39246.1"/>
    <property type="molecule type" value="Genomic_DNA"/>
</dbReference>
<dbReference type="OrthoDB" id="2986589at2"/>
<feature type="domain" description="M23ase beta-sheet core" evidence="3">
    <location>
        <begin position="165"/>
        <end position="257"/>
    </location>
</feature>
<keyword evidence="2" id="KW-1133">Transmembrane helix</keyword>
<feature type="transmembrane region" description="Helical" evidence="2">
    <location>
        <begin position="67"/>
        <end position="85"/>
    </location>
</feature>
<reference evidence="4 5" key="1">
    <citation type="submission" date="2019-04" db="EMBL/GenBank/DDBJ databases">
        <title>Bacillus caeni sp. nov., a bacterium isolated from mangrove sediment.</title>
        <authorList>
            <person name="Huang H."/>
            <person name="Mo K."/>
            <person name="Hu Y."/>
        </authorList>
    </citation>
    <scope>NUCLEOTIDE SEQUENCE [LARGE SCALE GENOMIC DNA]</scope>
    <source>
        <strain evidence="4 5">HB172195</strain>
    </source>
</reference>
<sequence length="264" mass="29467">MGRGIEDYRKRISERKKQKRSSVSDWSGKKSLSSASKNNDREEDLSFYSFDDDNREKDHPLFNKQGFLLRAMVAACLFLVVGILFKNDNGMFDSAKGFVTHSMQEDFQFATVKNWYEDQFGEPLAIFPTNSNSEKEVAEDEGGNGPAYAVPASGKITENFTVNGKGIMLETGSDSAVEAIEDGIVMYTAEKEGLGKTVVIQHNDGKESWYGMLESIDVKLYDFVKPGDKVGKVSKSDDGTKGTFYFAIKQGEQFIDPVQVIEFD</sequence>
<dbReference type="Pfam" id="PF01551">
    <property type="entry name" value="Peptidase_M23"/>
    <property type="match status" value="1"/>
</dbReference>
<protein>
    <submittedName>
        <fullName evidence="4">M23 family metallopeptidase</fullName>
    </submittedName>
</protein>
<dbReference type="GO" id="GO:0004222">
    <property type="term" value="F:metalloendopeptidase activity"/>
    <property type="evidence" value="ECO:0007669"/>
    <property type="project" value="TreeGrafter"/>
</dbReference>
<dbReference type="PANTHER" id="PTHR21666:SF274">
    <property type="entry name" value="STAGE IV SPORULATION PROTEIN FA"/>
    <property type="match status" value="1"/>
</dbReference>
<comment type="caution">
    <text evidence="4">The sequence shown here is derived from an EMBL/GenBank/DDBJ whole genome shotgun (WGS) entry which is preliminary data.</text>
</comment>
<dbReference type="InterPro" id="IPR016047">
    <property type="entry name" value="M23ase_b-sheet_dom"/>
</dbReference>
<evidence type="ECO:0000256" key="1">
    <source>
        <dbReference type="SAM" id="MobiDB-lite"/>
    </source>
</evidence>
<dbReference type="InterPro" id="IPR050570">
    <property type="entry name" value="Cell_wall_metabolism_enzyme"/>
</dbReference>
<feature type="region of interest" description="Disordered" evidence="1">
    <location>
        <begin position="1"/>
        <end position="41"/>
    </location>
</feature>
<keyword evidence="5" id="KW-1185">Reference proteome</keyword>
<organism evidence="4 5">
    <name type="scientific">Exobacillus caeni</name>
    <dbReference type="NCBI Taxonomy" id="2574798"/>
    <lineage>
        <taxon>Bacteria</taxon>
        <taxon>Bacillati</taxon>
        <taxon>Bacillota</taxon>
        <taxon>Bacilli</taxon>
        <taxon>Bacillales</taxon>
        <taxon>Guptibacillaceae</taxon>
        <taxon>Exobacillus</taxon>
    </lineage>
</organism>